<comment type="subunit">
    <text evidence="1">Component of the TIM23 complex.</text>
</comment>
<dbReference type="SUPFAM" id="SSF56784">
    <property type="entry name" value="HAD-like"/>
    <property type="match status" value="1"/>
</dbReference>
<dbReference type="AlphaFoldDB" id="L1LFZ0"/>
<dbReference type="Pfam" id="PF03031">
    <property type="entry name" value="NIF"/>
    <property type="match status" value="1"/>
</dbReference>
<dbReference type="PANTHER" id="PTHR12210">
    <property type="entry name" value="DULLARD PROTEIN PHOSPHATASE"/>
    <property type="match status" value="1"/>
</dbReference>
<feature type="region of interest" description="Disordered" evidence="2">
    <location>
        <begin position="97"/>
        <end position="139"/>
    </location>
</feature>
<dbReference type="EMBL" id="ACOU01000002">
    <property type="protein sequence ID" value="EKX74180.1"/>
    <property type="molecule type" value="Genomic_DNA"/>
</dbReference>
<keyword evidence="5" id="KW-1185">Reference proteome</keyword>
<feature type="compositionally biased region" description="Basic and acidic residues" evidence="2">
    <location>
        <begin position="110"/>
        <end position="139"/>
    </location>
</feature>
<dbReference type="GO" id="GO:0005744">
    <property type="term" value="C:TIM23 mitochondrial import inner membrane translocase complex"/>
    <property type="evidence" value="ECO:0007669"/>
    <property type="project" value="UniProtKB-UniRule"/>
</dbReference>
<dbReference type="GO" id="GO:0015031">
    <property type="term" value="P:protein transport"/>
    <property type="evidence" value="ECO:0007669"/>
    <property type="project" value="UniProtKB-KW"/>
</dbReference>
<keyword evidence="1" id="KW-0813">Transport</keyword>
<dbReference type="InterPro" id="IPR004274">
    <property type="entry name" value="FCP1_dom"/>
</dbReference>
<dbReference type="InterPro" id="IPR023214">
    <property type="entry name" value="HAD_sf"/>
</dbReference>
<evidence type="ECO:0000256" key="1">
    <source>
        <dbReference type="RuleBase" id="RU365079"/>
    </source>
</evidence>
<dbReference type="InterPro" id="IPR050365">
    <property type="entry name" value="TIM50"/>
</dbReference>
<proteinExistence type="inferred from homology"/>
<comment type="function">
    <text evidence="1">Essential component of the TIM23 complex, a complex that mediates the translocation of transit peptide-containing proteins across the mitochondrial inner membrane.</text>
</comment>
<evidence type="ECO:0000313" key="5">
    <source>
        <dbReference type="Proteomes" id="UP000031512"/>
    </source>
</evidence>
<dbReference type="eggNOG" id="KOG2832">
    <property type="taxonomic scope" value="Eukaryota"/>
</dbReference>
<keyword evidence="1" id="KW-0811">Translocation</keyword>
<dbReference type="InterPro" id="IPR036412">
    <property type="entry name" value="HAD-like_sf"/>
</dbReference>
<feature type="compositionally biased region" description="Polar residues" evidence="2">
    <location>
        <begin position="98"/>
        <end position="109"/>
    </location>
</feature>
<keyword evidence="1" id="KW-0809">Transit peptide</keyword>
<dbReference type="OrthoDB" id="445750at2759"/>
<dbReference type="PROSITE" id="PS50969">
    <property type="entry name" value="FCP1"/>
    <property type="match status" value="1"/>
</dbReference>
<evidence type="ECO:0000259" key="3">
    <source>
        <dbReference type="PROSITE" id="PS50969"/>
    </source>
</evidence>
<gene>
    <name evidence="4" type="ORF">BEWA_042180</name>
</gene>
<dbReference type="STRING" id="1537102.L1LFZ0"/>
<comment type="subcellular location">
    <subcellularLocation>
        <location evidence="1">Mitochondrion inner membrane</location>
        <topology evidence="1">Single-pass membrane protein</topology>
    </subcellularLocation>
</comment>
<keyword evidence="1" id="KW-0653">Protein transport</keyword>
<protein>
    <recommendedName>
        <fullName evidence="1">Mitochondrial import inner membrane translocase subunit TIM50</fullName>
    </recommendedName>
</protein>
<name>L1LFZ0_THEEQ</name>
<dbReference type="SMART" id="SM00577">
    <property type="entry name" value="CPDc"/>
    <property type="match status" value="1"/>
</dbReference>
<sequence>MFVVRFKNLHSNADRSLLFRGIQRKYATPQRVAFTSLSRDVSGKIDVSYSNNYFLSLFSLHEREKLKEYQPIPWNHRQDPGSRAFIHTSRSFLDKAQKNNTDNVDSTKYSAKDSEFDAEKAEETSSNLESDKESTNNDASDKPKWIFSPFGIFGCAGLFFTGCGLSYLLDEGRSHSDPSAFYDKDEKLTMQNAFRKIKVAMQDYAVHILNPKNEPLLPDYKDLNYPPNLPTLVIDMDKVVAKIEYDRKNGWRVKKRPYADQFFRELVNYFEIVIWSDDSYPVATDIASRWGLPVIGCIHRNHCKKFKGNYIKDLSRLGRDLKRVILVDHDRVACMLQEKNAILIKEYNGDENDMELYYLINLLKTIAINPQDVTVQIKNLGGGLDYELGRRFSEQLAITQEKAKNRMNISKKFGFKHF</sequence>
<dbReference type="KEGG" id="beq:BEWA_042180"/>
<dbReference type="VEuPathDB" id="PiroplasmaDB:BEWA_042180"/>
<accession>L1LFZ0</accession>
<dbReference type="CDD" id="cd07521">
    <property type="entry name" value="HAD_FCP1-like"/>
    <property type="match status" value="1"/>
</dbReference>
<organism evidence="4 5">
    <name type="scientific">Theileria equi strain WA</name>
    <dbReference type="NCBI Taxonomy" id="1537102"/>
    <lineage>
        <taxon>Eukaryota</taxon>
        <taxon>Sar</taxon>
        <taxon>Alveolata</taxon>
        <taxon>Apicomplexa</taxon>
        <taxon>Aconoidasida</taxon>
        <taxon>Piroplasmida</taxon>
        <taxon>Theileriidae</taxon>
        <taxon>Theileria</taxon>
    </lineage>
</organism>
<comment type="similarity">
    <text evidence="1">Belongs to the TIM50 family.</text>
</comment>
<dbReference type="Gene3D" id="3.40.50.1000">
    <property type="entry name" value="HAD superfamily/HAD-like"/>
    <property type="match status" value="1"/>
</dbReference>
<dbReference type="GeneID" id="15807628"/>
<dbReference type="Proteomes" id="UP000031512">
    <property type="component" value="Unassembled WGS sequence"/>
</dbReference>
<feature type="domain" description="FCP1 homology" evidence="3">
    <location>
        <begin position="225"/>
        <end position="366"/>
    </location>
</feature>
<evidence type="ECO:0000256" key="2">
    <source>
        <dbReference type="SAM" id="MobiDB-lite"/>
    </source>
</evidence>
<keyword evidence="1" id="KW-0496">Mitochondrion</keyword>
<evidence type="ECO:0000313" key="4">
    <source>
        <dbReference type="EMBL" id="EKX74180.1"/>
    </source>
</evidence>
<comment type="caution">
    <text evidence="4">The sequence shown here is derived from an EMBL/GenBank/DDBJ whole genome shotgun (WGS) entry which is preliminary data.</text>
</comment>
<reference evidence="4 5" key="1">
    <citation type="journal article" date="2012" name="BMC Genomics">
        <title>Comparative genomic analysis and phylogenetic position of Theileria equi.</title>
        <authorList>
            <person name="Kappmeyer L.S."/>
            <person name="Thiagarajan M."/>
            <person name="Herndon D.R."/>
            <person name="Ramsay J.D."/>
            <person name="Caler E."/>
            <person name="Djikeng A."/>
            <person name="Gillespie J.J."/>
            <person name="Lau A.O."/>
            <person name="Roalson E.H."/>
            <person name="Silva J.C."/>
            <person name="Silva M.G."/>
            <person name="Suarez C.E."/>
            <person name="Ueti M.W."/>
            <person name="Nene V.M."/>
            <person name="Mealey R.H."/>
            <person name="Knowles D.P."/>
            <person name="Brayton K.A."/>
        </authorList>
    </citation>
    <scope>NUCLEOTIDE SEQUENCE [LARGE SCALE GENOMIC DNA]</scope>
    <source>
        <strain evidence="4 5">WA</strain>
    </source>
</reference>
<dbReference type="RefSeq" id="XP_004833632.1">
    <property type="nucleotide sequence ID" value="XM_004833575.1"/>
</dbReference>